<evidence type="ECO:0000313" key="2">
    <source>
        <dbReference type="Proteomes" id="UP000824093"/>
    </source>
</evidence>
<evidence type="ECO:0000313" key="1">
    <source>
        <dbReference type="EMBL" id="HIU51880.1"/>
    </source>
</evidence>
<sequence>MKINQMLESLDALHTHTHTHTHTGNLKNETVESTVLKVMSIKDKIFERYYPFKSNAKKQKLKNKQNVFSGKGNQIGKEEKVVKNTTLVVVGKRRTEKKKEKLFNCLSFLRALHQAKGKNRRLYAVYKKEINNIRIQIQCDTTLFKLYL</sequence>
<dbReference type="Proteomes" id="UP000824093">
    <property type="component" value="Unassembled WGS sequence"/>
</dbReference>
<reference evidence="1" key="1">
    <citation type="submission" date="2020-10" db="EMBL/GenBank/DDBJ databases">
        <authorList>
            <person name="Gilroy R."/>
        </authorList>
    </citation>
    <scope>NUCLEOTIDE SEQUENCE</scope>
    <source>
        <strain evidence="1">CHK195-15760</strain>
    </source>
</reference>
<gene>
    <name evidence="1" type="ORF">IAB70_04595</name>
</gene>
<comment type="caution">
    <text evidence="1">The sequence shown here is derived from an EMBL/GenBank/DDBJ whole genome shotgun (WGS) entry which is preliminary data.</text>
</comment>
<reference evidence="1" key="2">
    <citation type="journal article" date="2021" name="PeerJ">
        <title>Extensive microbial diversity within the chicken gut microbiome revealed by metagenomics and culture.</title>
        <authorList>
            <person name="Gilroy R."/>
            <person name="Ravi A."/>
            <person name="Getino M."/>
            <person name="Pursley I."/>
            <person name="Horton D.L."/>
            <person name="Alikhan N.F."/>
            <person name="Baker D."/>
            <person name="Gharbi K."/>
            <person name="Hall N."/>
            <person name="Watson M."/>
            <person name="Adriaenssens E.M."/>
            <person name="Foster-Nyarko E."/>
            <person name="Jarju S."/>
            <person name="Secka A."/>
            <person name="Antonio M."/>
            <person name="Oren A."/>
            <person name="Chaudhuri R.R."/>
            <person name="La Ragione R."/>
            <person name="Hildebrand F."/>
            <person name="Pallen M.J."/>
        </authorList>
    </citation>
    <scope>NUCLEOTIDE SEQUENCE</scope>
    <source>
        <strain evidence="1">CHK195-15760</strain>
    </source>
</reference>
<name>A0A9D1M102_9FIRM</name>
<dbReference type="EMBL" id="DVNH01000029">
    <property type="protein sequence ID" value="HIU51880.1"/>
    <property type="molecule type" value="Genomic_DNA"/>
</dbReference>
<proteinExistence type="predicted"/>
<organism evidence="1 2">
    <name type="scientific">Candidatus Merdicola faecigallinarum</name>
    <dbReference type="NCBI Taxonomy" id="2840862"/>
    <lineage>
        <taxon>Bacteria</taxon>
        <taxon>Bacillati</taxon>
        <taxon>Bacillota</taxon>
        <taxon>Clostridia</taxon>
        <taxon>Candidatus Merdicola</taxon>
    </lineage>
</organism>
<accession>A0A9D1M102</accession>
<protein>
    <submittedName>
        <fullName evidence="1">Uncharacterized protein</fullName>
    </submittedName>
</protein>
<dbReference type="AlphaFoldDB" id="A0A9D1M102"/>